<reference evidence="1 2" key="1">
    <citation type="journal article" date="2019" name="Nat. Ecol. Evol.">
        <title>Megaphylogeny resolves global patterns of mushroom evolution.</title>
        <authorList>
            <person name="Varga T."/>
            <person name="Krizsan K."/>
            <person name="Foldi C."/>
            <person name="Dima B."/>
            <person name="Sanchez-Garcia M."/>
            <person name="Sanchez-Ramirez S."/>
            <person name="Szollosi G.J."/>
            <person name="Szarkandi J.G."/>
            <person name="Papp V."/>
            <person name="Albert L."/>
            <person name="Andreopoulos W."/>
            <person name="Angelini C."/>
            <person name="Antonin V."/>
            <person name="Barry K.W."/>
            <person name="Bougher N.L."/>
            <person name="Buchanan P."/>
            <person name="Buyck B."/>
            <person name="Bense V."/>
            <person name="Catcheside P."/>
            <person name="Chovatia M."/>
            <person name="Cooper J."/>
            <person name="Damon W."/>
            <person name="Desjardin D."/>
            <person name="Finy P."/>
            <person name="Geml J."/>
            <person name="Haridas S."/>
            <person name="Hughes K."/>
            <person name="Justo A."/>
            <person name="Karasinski D."/>
            <person name="Kautmanova I."/>
            <person name="Kiss B."/>
            <person name="Kocsube S."/>
            <person name="Kotiranta H."/>
            <person name="LaButti K.M."/>
            <person name="Lechner B.E."/>
            <person name="Liimatainen K."/>
            <person name="Lipzen A."/>
            <person name="Lukacs Z."/>
            <person name="Mihaltcheva S."/>
            <person name="Morgado L.N."/>
            <person name="Niskanen T."/>
            <person name="Noordeloos M.E."/>
            <person name="Ohm R.A."/>
            <person name="Ortiz-Santana B."/>
            <person name="Ovrebo C."/>
            <person name="Racz N."/>
            <person name="Riley R."/>
            <person name="Savchenko A."/>
            <person name="Shiryaev A."/>
            <person name="Soop K."/>
            <person name="Spirin V."/>
            <person name="Szebenyi C."/>
            <person name="Tomsovsky M."/>
            <person name="Tulloss R.E."/>
            <person name="Uehling J."/>
            <person name="Grigoriev I.V."/>
            <person name="Vagvolgyi C."/>
            <person name="Papp T."/>
            <person name="Martin F.M."/>
            <person name="Miettinen O."/>
            <person name="Hibbett D.S."/>
            <person name="Nagy L.G."/>
        </authorList>
    </citation>
    <scope>NUCLEOTIDE SEQUENCE [LARGE SCALE GENOMIC DNA]</scope>
    <source>
        <strain evidence="1 2">FP101781</strain>
    </source>
</reference>
<organism evidence="1 2">
    <name type="scientific">Coprinellus micaceus</name>
    <name type="common">Glistening ink-cap mushroom</name>
    <name type="synonym">Coprinus micaceus</name>
    <dbReference type="NCBI Taxonomy" id="71717"/>
    <lineage>
        <taxon>Eukaryota</taxon>
        <taxon>Fungi</taxon>
        <taxon>Dikarya</taxon>
        <taxon>Basidiomycota</taxon>
        <taxon>Agaricomycotina</taxon>
        <taxon>Agaricomycetes</taxon>
        <taxon>Agaricomycetidae</taxon>
        <taxon>Agaricales</taxon>
        <taxon>Agaricineae</taxon>
        <taxon>Psathyrellaceae</taxon>
        <taxon>Coprinellus</taxon>
    </lineage>
</organism>
<dbReference type="OrthoDB" id="3753443at2759"/>
<keyword evidence="2" id="KW-1185">Reference proteome</keyword>
<accession>A0A4Y7TDB4</accession>
<dbReference type="AlphaFoldDB" id="A0A4Y7TDB4"/>
<comment type="caution">
    <text evidence="1">The sequence shown here is derived from an EMBL/GenBank/DDBJ whole genome shotgun (WGS) entry which is preliminary data.</text>
</comment>
<name>A0A4Y7TDB4_COPMI</name>
<protein>
    <submittedName>
        <fullName evidence="1">Uncharacterized protein</fullName>
    </submittedName>
</protein>
<evidence type="ECO:0000313" key="2">
    <source>
        <dbReference type="Proteomes" id="UP000298030"/>
    </source>
</evidence>
<dbReference type="Proteomes" id="UP000298030">
    <property type="component" value="Unassembled WGS sequence"/>
</dbReference>
<evidence type="ECO:0000313" key="1">
    <source>
        <dbReference type="EMBL" id="TEB32166.1"/>
    </source>
</evidence>
<proteinExistence type="predicted"/>
<gene>
    <name evidence="1" type="ORF">FA13DRAFT_1790998</name>
</gene>
<dbReference type="EMBL" id="QPFP01000016">
    <property type="protein sequence ID" value="TEB32166.1"/>
    <property type="molecule type" value="Genomic_DNA"/>
</dbReference>
<sequence>MAGTVMFLKGLGDIVVGAILATKPQLIYESAATQALHAWTGLPLSSAEAAPSFNHAIACMVIAIGAGSIVAAAQDPQARIPVVIMNAIWGLLAVLDMCPSAPVGECDHGHDCYQPQRVFAGNARLDI</sequence>